<evidence type="ECO:0000256" key="1">
    <source>
        <dbReference type="SAM" id="MobiDB-lite"/>
    </source>
</evidence>
<comment type="caution">
    <text evidence="2">The sequence shown here is derived from an EMBL/GenBank/DDBJ whole genome shotgun (WGS) entry which is preliminary data.</text>
</comment>
<protein>
    <submittedName>
        <fullName evidence="2">Uncharacterized protein</fullName>
    </submittedName>
</protein>
<dbReference type="AlphaFoldDB" id="A0A9P9IN60"/>
<accession>A0A9P9IN60</accession>
<proteinExistence type="predicted"/>
<gene>
    <name evidence="2" type="ORF">B0J11DRAFT_614088</name>
</gene>
<name>A0A9P9IN60_9PLEO</name>
<feature type="region of interest" description="Disordered" evidence="1">
    <location>
        <begin position="208"/>
        <end position="350"/>
    </location>
</feature>
<evidence type="ECO:0000313" key="2">
    <source>
        <dbReference type="EMBL" id="KAH7126722.1"/>
    </source>
</evidence>
<dbReference type="EMBL" id="JAGMWT010000006">
    <property type="protein sequence ID" value="KAH7126722.1"/>
    <property type="molecule type" value="Genomic_DNA"/>
</dbReference>
<feature type="region of interest" description="Disordered" evidence="1">
    <location>
        <begin position="143"/>
        <end position="177"/>
    </location>
</feature>
<evidence type="ECO:0000313" key="3">
    <source>
        <dbReference type="Proteomes" id="UP000700596"/>
    </source>
</evidence>
<feature type="compositionally biased region" description="Low complexity" evidence="1">
    <location>
        <begin position="317"/>
        <end position="326"/>
    </location>
</feature>
<dbReference type="Proteomes" id="UP000700596">
    <property type="component" value="Unassembled WGS sequence"/>
</dbReference>
<sequence>MGSAVSKLVACVVTMLIGLTVPIVIAILQAQQERLLHQAVKLRAINTDMTALKAEVTALIAEVKDQIVDLPALESTIEVKLRDIFGDEKQERDIERVRRHRRKDNLVIEQERKLFEIRRLDTEKECKAQGEDLELGRKEYEELRAQKQPQPRQIGEQKESTANRNAVEGQQPLYRRLASEERRMARRTGGNAGADMFTLGDTTALPPSFVPGLYRTQSEDQHPRSDNSVLSTSSPASTRPQPAPKPSCLSMRPQPMSGGLHDFSNSTTPSSSSPPSPPSELTSLLSVGSIAIDTEPNDMGYVEAMRQANNGGKGLGSRDSGSSGSGDEARKGSRKLRKRTARVDLSSLMG</sequence>
<reference evidence="2" key="1">
    <citation type="journal article" date="2021" name="Nat. Commun.">
        <title>Genetic determinants of endophytism in the Arabidopsis root mycobiome.</title>
        <authorList>
            <person name="Mesny F."/>
            <person name="Miyauchi S."/>
            <person name="Thiergart T."/>
            <person name="Pickel B."/>
            <person name="Atanasova L."/>
            <person name="Karlsson M."/>
            <person name="Huettel B."/>
            <person name="Barry K.W."/>
            <person name="Haridas S."/>
            <person name="Chen C."/>
            <person name="Bauer D."/>
            <person name="Andreopoulos W."/>
            <person name="Pangilinan J."/>
            <person name="LaButti K."/>
            <person name="Riley R."/>
            <person name="Lipzen A."/>
            <person name="Clum A."/>
            <person name="Drula E."/>
            <person name="Henrissat B."/>
            <person name="Kohler A."/>
            <person name="Grigoriev I.V."/>
            <person name="Martin F.M."/>
            <person name="Hacquard S."/>
        </authorList>
    </citation>
    <scope>NUCLEOTIDE SEQUENCE</scope>
    <source>
        <strain evidence="2">MPI-CAGE-CH-0243</strain>
    </source>
</reference>
<organism evidence="2 3">
    <name type="scientific">Dendryphion nanum</name>
    <dbReference type="NCBI Taxonomy" id="256645"/>
    <lineage>
        <taxon>Eukaryota</taxon>
        <taxon>Fungi</taxon>
        <taxon>Dikarya</taxon>
        <taxon>Ascomycota</taxon>
        <taxon>Pezizomycotina</taxon>
        <taxon>Dothideomycetes</taxon>
        <taxon>Pleosporomycetidae</taxon>
        <taxon>Pleosporales</taxon>
        <taxon>Torulaceae</taxon>
        <taxon>Dendryphion</taxon>
    </lineage>
</organism>
<keyword evidence="3" id="KW-1185">Reference proteome</keyword>
<feature type="compositionally biased region" description="Polar residues" evidence="1">
    <location>
        <begin position="226"/>
        <end position="240"/>
    </location>
</feature>